<proteinExistence type="predicted"/>
<name>A0A080M6G9_9PROT</name>
<dbReference type="EMBL" id="JDST02000064">
    <property type="protein sequence ID" value="KFB76060.1"/>
    <property type="molecule type" value="Genomic_DNA"/>
</dbReference>
<dbReference type="SUPFAM" id="SSF56059">
    <property type="entry name" value="Glutathione synthetase ATP-binding domain-like"/>
    <property type="match status" value="1"/>
</dbReference>
<keyword evidence="2" id="KW-1185">Reference proteome</keyword>
<gene>
    <name evidence="1" type="ORF">AW06_002857</name>
</gene>
<sequence length="445" mass="48655">MIRMPPPLQTAADLPLDCAAVAELLNRGCACISVDHRSLQRALENGNGTFSHAELLATRPHLFSDSMVFVSTAHLARMARIIALLERVVALPAYRERVLAYAPPLARHSPGAVGVYLGYDFHLGADGPQLIEINSNAGGALLNARLLRAQRACCAAVARMMPTPIPVEETFLAMFREEWRLTRGTGDASQRPLARIAIVDTQPDEQYLAPEFALFRQLFEANGIAALVADVAELTFDGERLYCRGQVVDLVYNRLTDFALAEPQSAALRAAYLSDAVVVTPHPQAHALFADKRNLQALGDDDWLAAIGLREDERELLASSIPRTLLVLPEQAEAFWATRKQWFFKPTAGYGGKAAYRGDKLTRRVFAEIAGGGYVAQAVVAPSERRLLIDGVPHDFKLDLRNYVYRGAVQLVSARLYRGQTTNFRTRGGGFAAVFPVPCASGSKA</sequence>
<evidence type="ECO:0008006" key="3">
    <source>
        <dbReference type="Google" id="ProtNLM"/>
    </source>
</evidence>
<evidence type="ECO:0000313" key="1">
    <source>
        <dbReference type="EMBL" id="KFB76060.1"/>
    </source>
</evidence>
<dbReference type="STRING" id="1453999.AW06_002857"/>
<reference evidence="1" key="1">
    <citation type="submission" date="2014-02" db="EMBL/GenBank/DDBJ databases">
        <title>Expanding our view of genomic diversity in Candidatus Accumulibacter clades.</title>
        <authorList>
            <person name="Skennerton C.T."/>
            <person name="Barr J.J."/>
            <person name="Slater F.R."/>
            <person name="Bond P.L."/>
            <person name="Tyson G.W."/>
        </authorList>
    </citation>
    <scope>NUCLEOTIDE SEQUENCE [LARGE SCALE GENOMIC DNA]</scope>
</reference>
<dbReference type="AlphaFoldDB" id="A0A080M6G9"/>
<accession>A0A080M6G9</accession>
<evidence type="ECO:0000313" key="2">
    <source>
        <dbReference type="Proteomes" id="UP000021315"/>
    </source>
</evidence>
<dbReference type="Proteomes" id="UP000021315">
    <property type="component" value="Unassembled WGS sequence"/>
</dbReference>
<organism evidence="1 2">
    <name type="scientific">Candidatus Accumulibacter cognatus</name>
    <dbReference type="NCBI Taxonomy" id="2954383"/>
    <lineage>
        <taxon>Bacteria</taxon>
        <taxon>Pseudomonadati</taxon>
        <taxon>Pseudomonadota</taxon>
        <taxon>Betaproteobacteria</taxon>
        <taxon>Candidatus Accumulibacter</taxon>
    </lineage>
</organism>
<protein>
    <recommendedName>
        <fullName evidence="3">Circularly permuted type 2 ATP-grasp protein</fullName>
    </recommendedName>
</protein>
<comment type="caution">
    <text evidence="1">The sequence shown here is derived from an EMBL/GenBank/DDBJ whole genome shotgun (WGS) entry which is preliminary data.</text>
</comment>